<dbReference type="InterPro" id="IPR031349">
    <property type="entry name" value="Tfb6"/>
</dbReference>
<gene>
    <name evidence="2" type="ORF">CLIB1423_06S03950</name>
</gene>
<dbReference type="PANTHER" id="PTHR37781">
    <property type="entry name" value="TFIIH COMPLEX SUBUNIT"/>
    <property type="match status" value="1"/>
</dbReference>
<feature type="region of interest" description="Disordered" evidence="1">
    <location>
        <begin position="1"/>
        <end position="88"/>
    </location>
</feature>
<protein>
    <submittedName>
        <fullName evidence="2">Uncharacterized protein</fullName>
    </submittedName>
</protein>
<name>A0A9P0VXT5_9ASCO</name>
<dbReference type="OrthoDB" id="2567806at2759"/>
<organism evidence="2 3">
    <name type="scientific">[Candida] railenensis</name>
    <dbReference type="NCBI Taxonomy" id="45579"/>
    <lineage>
        <taxon>Eukaryota</taxon>
        <taxon>Fungi</taxon>
        <taxon>Dikarya</taxon>
        <taxon>Ascomycota</taxon>
        <taxon>Saccharomycotina</taxon>
        <taxon>Pichiomycetes</taxon>
        <taxon>Debaryomycetaceae</taxon>
        <taxon>Kurtzmaniella</taxon>
    </lineage>
</organism>
<dbReference type="AlphaFoldDB" id="A0A9P0VXT5"/>
<sequence>MSAPPSPPHPLPNEEIDHLPEGQLPGATIDDLELNPDLYNDVSDDELDDVNANGASEVPNGDDSSKSKSNKNVENENDNDQTEKEVEAPSFTLAFDSALELTESDFSSNSTNATGLTLSQQSRFINYIDERLLAIQRKFIKSHIEGEVAYPMMELLKDLSKTLDLIWYSINSKSKLFGQQHYFIKIMGDLEDYISKLNIGQSLSAQNYELSNEDEADLMELFFMLQNLDVRLSFLFDGFKEESGNTIQKLSGTEAVRLGPIVSRLRVIVVDKLESLRSKLAQSSSNSSRHISNILDVETGKLFEGLSQRI</sequence>
<evidence type="ECO:0000313" key="3">
    <source>
        <dbReference type="Proteomes" id="UP000837801"/>
    </source>
</evidence>
<reference evidence="2" key="1">
    <citation type="submission" date="2022-03" db="EMBL/GenBank/DDBJ databases">
        <authorList>
            <person name="Legras J.-L."/>
            <person name="Devillers H."/>
            <person name="Grondin C."/>
        </authorList>
    </citation>
    <scope>NUCLEOTIDE SEQUENCE</scope>
    <source>
        <strain evidence="2">CLIB 1423</strain>
    </source>
</reference>
<dbReference type="Pfam" id="PF17110">
    <property type="entry name" value="TFB6"/>
    <property type="match status" value="1"/>
</dbReference>
<feature type="compositionally biased region" description="Pro residues" evidence="1">
    <location>
        <begin position="1"/>
        <end position="11"/>
    </location>
</feature>
<feature type="compositionally biased region" description="Basic and acidic residues" evidence="1">
    <location>
        <begin position="63"/>
        <end position="74"/>
    </location>
</feature>
<evidence type="ECO:0000313" key="2">
    <source>
        <dbReference type="EMBL" id="CAH2352330.1"/>
    </source>
</evidence>
<dbReference type="GO" id="GO:0005675">
    <property type="term" value="C:transcription factor TFIIH holo complex"/>
    <property type="evidence" value="ECO:0007669"/>
    <property type="project" value="TreeGrafter"/>
</dbReference>
<comment type="caution">
    <text evidence="2">The sequence shown here is derived from an EMBL/GenBank/DDBJ whole genome shotgun (WGS) entry which is preliminary data.</text>
</comment>
<accession>A0A9P0VXT5</accession>
<dbReference type="EMBL" id="CAKXYY010000006">
    <property type="protein sequence ID" value="CAH2352330.1"/>
    <property type="molecule type" value="Genomic_DNA"/>
</dbReference>
<evidence type="ECO:0000256" key="1">
    <source>
        <dbReference type="SAM" id="MobiDB-lite"/>
    </source>
</evidence>
<keyword evidence="3" id="KW-1185">Reference proteome</keyword>
<proteinExistence type="predicted"/>
<dbReference type="PANTHER" id="PTHR37781:SF1">
    <property type="entry name" value="ADR380WP"/>
    <property type="match status" value="1"/>
</dbReference>
<dbReference type="Proteomes" id="UP000837801">
    <property type="component" value="Unassembled WGS sequence"/>
</dbReference>